<evidence type="ECO:0000256" key="1">
    <source>
        <dbReference type="SAM" id="Phobius"/>
    </source>
</evidence>
<protein>
    <submittedName>
        <fullName evidence="2">Unplaced genomic scaffold scaffold_69, whole genome shotgun sequence</fullName>
    </submittedName>
</protein>
<reference evidence="2 3" key="1">
    <citation type="submission" date="2014-04" db="EMBL/GenBank/DDBJ databases">
        <authorList>
            <consortium name="DOE Joint Genome Institute"/>
            <person name="Kuo A."/>
            <person name="Kohler A."/>
            <person name="Costa M.D."/>
            <person name="Nagy L.G."/>
            <person name="Floudas D."/>
            <person name="Copeland A."/>
            <person name="Barry K.W."/>
            <person name="Cichocki N."/>
            <person name="Veneault-Fourrey C."/>
            <person name="LaButti K."/>
            <person name="Lindquist E.A."/>
            <person name="Lipzen A."/>
            <person name="Lundell T."/>
            <person name="Morin E."/>
            <person name="Murat C."/>
            <person name="Sun H."/>
            <person name="Tunlid A."/>
            <person name="Henrissat B."/>
            <person name="Grigoriev I.V."/>
            <person name="Hibbett D.S."/>
            <person name="Martin F."/>
            <person name="Nordberg H.P."/>
            <person name="Cantor M.N."/>
            <person name="Hua S.X."/>
        </authorList>
    </citation>
    <scope>NUCLEOTIDE SEQUENCE [LARGE SCALE GENOMIC DNA]</scope>
    <source>
        <strain evidence="2 3">441</strain>
    </source>
</reference>
<sequence length="58" mass="6297">MRSEQAPTRDGTGCAKLKIPRWLSVLCATIFPLGFCTALYPGSVQLSGVARRLGFRAK</sequence>
<keyword evidence="3" id="KW-1185">Reference proteome</keyword>
<keyword evidence="1" id="KW-0472">Membrane</keyword>
<proteinExistence type="predicted"/>
<dbReference type="HOGENOM" id="CLU_2980020_0_0_1"/>
<evidence type="ECO:0000313" key="2">
    <source>
        <dbReference type="EMBL" id="KIK21300.1"/>
    </source>
</evidence>
<reference evidence="3" key="2">
    <citation type="submission" date="2015-01" db="EMBL/GenBank/DDBJ databases">
        <title>Evolutionary Origins and Diversification of the Mycorrhizal Mutualists.</title>
        <authorList>
            <consortium name="DOE Joint Genome Institute"/>
            <consortium name="Mycorrhizal Genomics Consortium"/>
            <person name="Kohler A."/>
            <person name="Kuo A."/>
            <person name="Nagy L.G."/>
            <person name="Floudas D."/>
            <person name="Copeland A."/>
            <person name="Barry K.W."/>
            <person name="Cichocki N."/>
            <person name="Veneault-Fourrey C."/>
            <person name="LaButti K."/>
            <person name="Lindquist E.A."/>
            <person name="Lipzen A."/>
            <person name="Lundell T."/>
            <person name="Morin E."/>
            <person name="Murat C."/>
            <person name="Riley R."/>
            <person name="Ohm R."/>
            <person name="Sun H."/>
            <person name="Tunlid A."/>
            <person name="Henrissat B."/>
            <person name="Grigoriev I.V."/>
            <person name="Hibbett D.S."/>
            <person name="Martin F."/>
        </authorList>
    </citation>
    <scope>NUCLEOTIDE SEQUENCE [LARGE SCALE GENOMIC DNA]</scope>
    <source>
        <strain evidence="3">441</strain>
    </source>
</reference>
<dbReference type="Proteomes" id="UP000054018">
    <property type="component" value="Unassembled WGS sequence"/>
</dbReference>
<name>A0A0C9Y9B6_9AGAM</name>
<evidence type="ECO:0000313" key="3">
    <source>
        <dbReference type="Proteomes" id="UP000054018"/>
    </source>
</evidence>
<accession>A0A0C9Y9B6</accession>
<keyword evidence="1" id="KW-1133">Transmembrane helix</keyword>
<dbReference type="EMBL" id="KN833753">
    <property type="protein sequence ID" value="KIK21300.1"/>
    <property type="molecule type" value="Genomic_DNA"/>
</dbReference>
<dbReference type="AlphaFoldDB" id="A0A0C9Y9B6"/>
<keyword evidence="1" id="KW-0812">Transmembrane</keyword>
<organism evidence="2 3">
    <name type="scientific">Pisolithus microcarpus 441</name>
    <dbReference type="NCBI Taxonomy" id="765257"/>
    <lineage>
        <taxon>Eukaryota</taxon>
        <taxon>Fungi</taxon>
        <taxon>Dikarya</taxon>
        <taxon>Basidiomycota</taxon>
        <taxon>Agaricomycotina</taxon>
        <taxon>Agaricomycetes</taxon>
        <taxon>Agaricomycetidae</taxon>
        <taxon>Boletales</taxon>
        <taxon>Sclerodermatineae</taxon>
        <taxon>Pisolithaceae</taxon>
        <taxon>Pisolithus</taxon>
    </lineage>
</organism>
<gene>
    <name evidence="2" type="ORF">PISMIDRAFT_681536</name>
</gene>
<feature type="transmembrane region" description="Helical" evidence="1">
    <location>
        <begin position="21"/>
        <end position="40"/>
    </location>
</feature>